<dbReference type="InterPro" id="IPR029033">
    <property type="entry name" value="His_PPase_superfam"/>
</dbReference>
<sequence>MFQGQEDIPLDATGRRQASRSAGLLAQRHPVRIVSSDLSRAADTAHALAAITGLKVRLDKRFRETAAGAWQGLTFAEIDERFPEDNAAWRGGDPLVRAGGAENREEVGRRMSEATLEAVEDLIPGQTLVVVSHGGAIRAGLAALMGLPSTTWGALAGVSNCHWSLLDEQVHTPEALFSWQLREHNVGLGSFPAEPIEG</sequence>
<gene>
    <name evidence="2" type="ORF">E2F48_15190</name>
</gene>
<evidence type="ECO:0000313" key="2">
    <source>
        <dbReference type="EMBL" id="TDK24255.1"/>
    </source>
</evidence>
<reference evidence="2 3" key="1">
    <citation type="submission" date="2019-03" db="EMBL/GenBank/DDBJ databases">
        <title>Arthrobacter sp. nov., an bacterium isolated from biocrust in Mu Us Desert.</title>
        <authorList>
            <person name="Lixiong L."/>
        </authorList>
    </citation>
    <scope>NUCLEOTIDE SEQUENCE [LARGE SCALE GENOMIC DNA]</scope>
    <source>
        <strain evidence="2 3">SLN-3</strain>
    </source>
</reference>
<dbReference type="Pfam" id="PF00300">
    <property type="entry name" value="His_Phos_1"/>
    <property type="match status" value="1"/>
</dbReference>
<evidence type="ECO:0000313" key="3">
    <source>
        <dbReference type="Proteomes" id="UP000295411"/>
    </source>
</evidence>
<dbReference type="OrthoDB" id="4697614at2"/>
<dbReference type="InterPro" id="IPR013078">
    <property type="entry name" value="His_Pase_superF_clade-1"/>
</dbReference>
<dbReference type="EMBL" id="SMTK01000005">
    <property type="protein sequence ID" value="TDK24255.1"/>
    <property type="molecule type" value="Genomic_DNA"/>
</dbReference>
<dbReference type="PANTHER" id="PTHR48100">
    <property type="entry name" value="BROAD-SPECIFICITY PHOSPHATASE YOR283W-RELATED"/>
    <property type="match status" value="1"/>
</dbReference>
<protein>
    <submittedName>
        <fullName evidence="2">Histidine phosphatase family protein</fullName>
    </submittedName>
</protein>
<dbReference type="PANTHER" id="PTHR48100:SF62">
    <property type="entry name" value="GLUCOSYL-3-PHOSPHOGLYCERATE PHOSPHATASE"/>
    <property type="match status" value="1"/>
</dbReference>
<feature type="region of interest" description="Disordered" evidence="1">
    <location>
        <begin position="1"/>
        <end position="22"/>
    </location>
</feature>
<dbReference type="SUPFAM" id="SSF53254">
    <property type="entry name" value="Phosphoglycerate mutase-like"/>
    <property type="match status" value="1"/>
</dbReference>
<dbReference type="Gene3D" id="3.40.50.1240">
    <property type="entry name" value="Phosphoglycerate mutase-like"/>
    <property type="match status" value="1"/>
</dbReference>
<dbReference type="CDD" id="cd07067">
    <property type="entry name" value="HP_PGM_like"/>
    <property type="match status" value="1"/>
</dbReference>
<dbReference type="AlphaFoldDB" id="A0A4R5TNH8"/>
<accession>A0A4R5TNH8</accession>
<dbReference type="GO" id="GO:0016791">
    <property type="term" value="F:phosphatase activity"/>
    <property type="evidence" value="ECO:0007669"/>
    <property type="project" value="TreeGrafter"/>
</dbReference>
<keyword evidence="3" id="KW-1185">Reference proteome</keyword>
<dbReference type="GO" id="GO:0005737">
    <property type="term" value="C:cytoplasm"/>
    <property type="evidence" value="ECO:0007669"/>
    <property type="project" value="TreeGrafter"/>
</dbReference>
<proteinExistence type="predicted"/>
<organism evidence="2 3">
    <name type="scientific">Arthrobacter crusticola</name>
    <dbReference type="NCBI Taxonomy" id="2547960"/>
    <lineage>
        <taxon>Bacteria</taxon>
        <taxon>Bacillati</taxon>
        <taxon>Actinomycetota</taxon>
        <taxon>Actinomycetes</taxon>
        <taxon>Micrococcales</taxon>
        <taxon>Micrococcaceae</taxon>
        <taxon>Arthrobacter</taxon>
    </lineage>
</organism>
<name>A0A4R5TNH8_9MICC</name>
<evidence type="ECO:0000256" key="1">
    <source>
        <dbReference type="SAM" id="MobiDB-lite"/>
    </source>
</evidence>
<dbReference type="Proteomes" id="UP000295411">
    <property type="component" value="Unassembled WGS sequence"/>
</dbReference>
<dbReference type="InterPro" id="IPR050275">
    <property type="entry name" value="PGM_Phosphatase"/>
</dbReference>
<comment type="caution">
    <text evidence="2">The sequence shown here is derived from an EMBL/GenBank/DDBJ whole genome shotgun (WGS) entry which is preliminary data.</text>
</comment>